<dbReference type="EMBL" id="LODT01000016">
    <property type="protein sequence ID" value="KYR00275.1"/>
    <property type="molecule type" value="Genomic_DNA"/>
</dbReference>
<dbReference type="Pfam" id="PF00293">
    <property type="entry name" value="NUDIX"/>
    <property type="match status" value="1"/>
</dbReference>
<sequence length="418" mass="50324">MSSNYNSHRNNNHKDNRNYDKVHSGYYKRESYKKRHPNHYKSDNSHNNYENNEWNPINRYSNQNPNYHYHYHFQDYQQYYDNPDPNQYSQFYQSENYRQSDSVEYYNHYYNDTYNSNNLSPTHYSKKKNDYNSNYNEWGRVNNSNISNFQYFGSKEIVPKSYHVKYGSNIPEIDNDMDFFTESTSFINLPQSINSIYRAAGVLLYSIHNKEIQFLLGCEDRTEKLKKRPNKFNSQPFVFLPFGGKVEEGESVYFTALRELNEETGYIFQNSLSQFKKEMKQSIKYWIHDSKYLLICLEIPYDEDLPKKFQAVDKTMMAHTDQVYLEWVKMENLFAATYTNPQFIKNDGTTGECLSFFASMFPRIKPVFNHLLNNVRNKEKIEEKKEQRMEHIKLNNDKQQKVQKSFKPNPKKEFSKKK</sequence>
<keyword evidence="5" id="KW-1185">Reference proteome</keyword>
<evidence type="ECO:0000256" key="2">
    <source>
        <dbReference type="SAM" id="MobiDB-lite"/>
    </source>
</evidence>
<dbReference type="PROSITE" id="PS00893">
    <property type="entry name" value="NUDIX_BOX"/>
    <property type="match status" value="1"/>
</dbReference>
<feature type="compositionally biased region" description="Low complexity" evidence="2">
    <location>
        <begin position="45"/>
        <end position="58"/>
    </location>
</feature>
<feature type="region of interest" description="Disordered" evidence="2">
    <location>
        <begin position="382"/>
        <end position="418"/>
    </location>
</feature>
<dbReference type="InParanoid" id="A0A152A2E9"/>
<evidence type="ECO:0000256" key="1">
    <source>
        <dbReference type="ARBA" id="ARBA00022801"/>
    </source>
</evidence>
<feature type="compositionally biased region" description="Basic and acidic residues" evidence="2">
    <location>
        <begin position="382"/>
        <end position="400"/>
    </location>
</feature>
<feature type="region of interest" description="Disordered" evidence="2">
    <location>
        <begin position="1"/>
        <end position="58"/>
    </location>
</feature>
<dbReference type="Proteomes" id="UP000076078">
    <property type="component" value="Unassembled WGS sequence"/>
</dbReference>
<dbReference type="InterPro" id="IPR000086">
    <property type="entry name" value="NUDIX_hydrolase_dom"/>
</dbReference>
<dbReference type="GO" id="GO:0016787">
    <property type="term" value="F:hydrolase activity"/>
    <property type="evidence" value="ECO:0007669"/>
    <property type="project" value="UniProtKB-KW"/>
</dbReference>
<dbReference type="Gene3D" id="3.90.79.10">
    <property type="entry name" value="Nucleoside Triphosphate Pyrophosphohydrolase"/>
    <property type="match status" value="1"/>
</dbReference>
<reference evidence="4 5" key="1">
    <citation type="submission" date="2015-12" db="EMBL/GenBank/DDBJ databases">
        <title>Dictyostelia acquired genes for synthesis and detection of signals that induce cell-type specialization by lateral gene transfer from prokaryotes.</title>
        <authorList>
            <person name="Gloeckner G."/>
            <person name="Schaap P."/>
        </authorList>
    </citation>
    <scope>NUCLEOTIDE SEQUENCE [LARGE SCALE GENOMIC DNA]</scope>
    <source>
        <strain evidence="4 5">TK</strain>
    </source>
</reference>
<dbReference type="PROSITE" id="PS51462">
    <property type="entry name" value="NUDIX"/>
    <property type="match status" value="1"/>
</dbReference>
<name>A0A152A2E9_TIELA</name>
<keyword evidence="1" id="KW-0378">Hydrolase</keyword>
<dbReference type="SUPFAM" id="SSF55811">
    <property type="entry name" value="Nudix"/>
    <property type="match status" value="1"/>
</dbReference>
<evidence type="ECO:0000259" key="3">
    <source>
        <dbReference type="PROSITE" id="PS51462"/>
    </source>
</evidence>
<dbReference type="OMA" id="EWIDYSS"/>
<feature type="compositionally biased region" description="Basic and acidic residues" evidence="2">
    <location>
        <begin position="12"/>
        <end position="30"/>
    </location>
</feature>
<organism evidence="4 5">
    <name type="scientific">Tieghemostelium lacteum</name>
    <name type="common">Slime mold</name>
    <name type="synonym">Dictyostelium lacteum</name>
    <dbReference type="NCBI Taxonomy" id="361077"/>
    <lineage>
        <taxon>Eukaryota</taxon>
        <taxon>Amoebozoa</taxon>
        <taxon>Evosea</taxon>
        <taxon>Eumycetozoa</taxon>
        <taxon>Dictyostelia</taxon>
        <taxon>Dictyosteliales</taxon>
        <taxon>Raperosteliaceae</taxon>
        <taxon>Tieghemostelium</taxon>
    </lineage>
</organism>
<accession>A0A152A2E9</accession>
<dbReference type="AlphaFoldDB" id="A0A152A2E9"/>
<proteinExistence type="predicted"/>
<evidence type="ECO:0000313" key="5">
    <source>
        <dbReference type="Proteomes" id="UP000076078"/>
    </source>
</evidence>
<dbReference type="InterPro" id="IPR020084">
    <property type="entry name" value="NUDIX_hydrolase_CS"/>
</dbReference>
<protein>
    <recommendedName>
        <fullName evidence="3">Nudix hydrolase domain-containing protein</fullName>
    </recommendedName>
</protein>
<dbReference type="InterPro" id="IPR015797">
    <property type="entry name" value="NUDIX_hydrolase-like_dom_sf"/>
</dbReference>
<feature type="domain" description="Nudix hydrolase" evidence="3">
    <location>
        <begin position="195"/>
        <end position="350"/>
    </location>
</feature>
<comment type="caution">
    <text evidence="4">The sequence shown here is derived from an EMBL/GenBank/DDBJ whole genome shotgun (WGS) entry which is preliminary data.</text>
</comment>
<dbReference type="OrthoDB" id="20987at2759"/>
<evidence type="ECO:0000313" key="4">
    <source>
        <dbReference type="EMBL" id="KYR00275.1"/>
    </source>
</evidence>
<gene>
    <name evidence="4" type="ORF">DLAC_03439</name>
</gene>